<reference evidence="1" key="1">
    <citation type="submission" date="2023-02" db="EMBL/GenBank/DDBJ databases">
        <title>Actinokineospora globicatena NBRC 15670.</title>
        <authorList>
            <person name="Ichikawa N."/>
            <person name="Sato H."/>
            <person name="Tonouchi N."/>
        </authorList>
    </citation>
    <scope>NUCLEOTIDE SEQUENCE</scope>
    <source>
        <strain evidence="1">NBRC 15670</strain>
    </source>
</reference>
<proteinExistence type="predicted"/>
<protein>
    <recommendedName>
        <fullName evidence="3">AAA ATPase domain-containing protein</fullName>
    </recommendedName>
</protein>
<organism evidence="1 2">
    <name type="scientific">Actinokineospora globicatena</name>
    <dbReference type="NCBI Taxonomy" id="103729"/>
    <lineage>
        <taxon>Bacteria</taxon>
        <taxon>Bacillati</taxon>
        <taxon>Actinomycetota</taxon>
        <taxon>Actinomycetes</taxon>
        <taxon>Pseudonocardiales</taxon>
        <taxon>Pseudonocardiaceae</taxon>
        <taxon>Actinokineospora</taxon>
    </lineage>
</organism>
<accession>A0A9W6QN81</accession>
<gene>
    <name evidence="1" type="ORF">Aglo03_47920</name>
</gene>
<evidence type="ECO:0000313" key="1">
    <source>
        <dbReference type="EMBL" id="GLW93976.1"/>
    </source>
</evidence>
<dbReference type="InterPro" id="IPR027417">
    <property type="entry name" value="P-loop_NTPase"/>
</dbReference>
<dbReference type="RefSeq" id="WP_285612180.1">
    <property type="nucleotide sequence ID" value="NZ_BSSD01000007.1"/>
</dbReference>
<dbReference type="EMBL" id="BSSD01000007">
    <property type="protein sequence ID" value="GLW93976.1"/>
    <property type="molecule type" value="Genomic_DNA"/>
</dbReference>
<keyword evidence="2" id="KW-1185">Reference proteome</keyword>
<dbReference type="Gene3D" id="3.40.50.300">
    <property type="entry name" value="P-loop containing nucleotide triphosphate hydrolases"/>
    <property type="match status" value="1"/>
</dbReference>
<name>A0A9W6QN81_9PSEU</name>
<evidence type="ECO:0000313" key="2">
    <source>
        <dbReference type="Proteomes" id="UP001165042"/>
    </source>
</evidence>
<dbReference type="Proteomes" id="UP001165042">
    <property type="component" value="Unassembled WGS sequence"/>
</dbReference>
<dbReference type="AlphaFoldDB" id="A0A9W6QN81"/>
<sequence length="690" mass="76302">MALTARFQPGATRRPFVNRESLIARFDAMLAAAGTRPQVLQLSGVGGIGKSRLLTELRARLAKDQPVALLDLQVPSQRQPENALAVLRHQFGARKIKFHRFDIAYTVLWQRLHPHLRVAADLALAERSEVLGEILNDATGIPVFGTAARLLQTGAGKIRRSRLIQSDQTLQELDHLTLPALEEAVSYLFAGDLKAGADKPYVLFVDAYEALMGEGQADAWLRDVVAQLDTGLVVIASREPLGWERHDAEWATRTTTLRVDDLPVAARHRLLAAEGVDDERERDAIARSSAGVPFYLHLAIDARKRSGVATVHEPVAPQVVLERFLLHVRPDEVRTLELLSLPRTFDFEIFQALTEQCGLPSHRDAWSSLIGYSFVYPTDESDRTTRFQFHQLMVEALRGRIAADVTADLHSALQDLWLGRAETPTDRVTSLREAAYHGIRAGTVDDVDLLHYADRIAAAGGKQGIDGVLADLEIYLRRARDRDEDVRSFADLTRCLQAEGALLLGDAKLANALTEDIDHGTTGPVAERLALAAANARRILGRTDEALAAYTALWTTGTSRARLGAGLWAADLHMAQARFARAIDLCVELTDLADPDDHEFLGDVARLRHLAYRFAFEPDQAAHYLALAETHYRAAGTVIGQANVATNAAELLRSPIRLGPSRRRARPSRSSASSVRCTSWARRTRRWAWR</sequence>
<dbReference type="SUPFAM" id="SSF52540">
    <property type="entry name" value="P-loop containing nucleoside triphosphate hydrolases"/>
    <property type="match status" value="1"/>
</dbReference>
<evidence type="ECO:0008006" key="3">
    <source>
        <dbReference type="Google" id="ProtNLM"/>
    </source>
</evidence>
<comment type="caution">
    <text evidence="1">The sequence shown here is derived from an EMBL/GenBank/DDBJ whole genome shotgun (WGS) entry which is preliminary data.</text>
</comment>